<dbReference type="AlphaFoldDB" id="A0A844AY88"/>
<dbReference type="InterPro" id="IPR007390">
    <property type="entry name" value="Spore_V_R"/>
</dbReference>
<reference evidence="3 4" key="1">
    <citation type="submission" date="2019-11" db="EMBL/GenBank/DDBJ databases">
        <title>Caenimonas koreensis gen. nov., sp. nov., isolated from activated sludge.</title>
        <authorList>
            <person name="Seung H.R."/>
        </authorList>
    </citation>
    <scope>NUCLEOTIDE SEQUENCE [LARGE SCALE GENOMIC DNA]</scope>
    <source>
        <strain evidence="3 4">EMB320</strain>
    </source>
</reference>
<dbReference type="OrthoDB" id="9784270at2"/>
<dbReference type="InterPro" id="IPR057270">
    <property type="entry name" value="Ycgb-like"/>
</dbReference>
<dbReference type="EMBL" id="WJBU01000001">
    <property type="protein sequence ID" value="MRD46032.1"/>
    <property type="molecule type" value="Genomic_DNA"/>
</dbReference>
<comment type="caution">
    <text evidence="3">The sequence shown here is derived from an EMBL/GenBank/DDBJ whole genome shotgun (WGS) entry which is preliminary data.</text>
</comment>
<evidence type="ECO:0000313" key="4">
    <source>
        <dbReference type="Proteomes" id="UP000487350"/>
    </source>
</evidence>
<dbReference type="PANTHER" id="PTHR30029:SF2">
    <property type="entry name" value="STAGE V SPORULATION PROTEIN R"/>
    <property type="match status" value="1"/>
</dbReference>
<evidence type="ECO:0000259" key="1">
    <source>
        <dbReference type="Pfam" id="PF04293"/>
    </source>
</evidence>
<accession>A0A844AY88</accession>
<sequence>MSTVAGNALDRTDSQRLPAPSDWTFELIELYFDAIRKTADKYGLDTYPSQLELISAEQMLDAYASVGMPVNYRHWSFGKQFIASEKSYRRGQMGLAYEIVINSDPCIAYLMEENTMPMQALVMAHACFGHNSFFKGNYLFRMWTDASSIVDYLVYAKAYIAECEERHGVDSVEEVLDACHALMHYGVDRYRRPQKISMVEEEIRRKEREAYLQQQVNDLWRTLPRSAGKQAKKEQRRYPEEPQENILYFIEKNAPLLEPWQREIVRIVRKVAQYFYPQRQTQVMNEGWATFWHYTLLNDMYDQGKLSDGYMMEILSSHTNVIFQPGVGDKRYGGINVYALGFAMFTDIRRMCENPTDEDKAWFPDVAGSDWHKTLDYAMRHFKDESFIGQYLSPKLMRDFRLFSIVDDSTKRELEVAAIHDDAGYRRVREALARQYDLNWREPNIQVYNVNLRGDRSLTLRHCRHNDRPLDNGAEEVVKHVARLWGFRVRLESVDANERVLQHWEVTPAQGH</sequence>
<proteinExistence type="predicted"/>
<protein>
    <submittedName>
        <fullName evidence="3">SpoVR family protein</fullName>
    </submittedName>
</protein>
<feature type="domain" description="SpoVR protein-like N-terminal" evidence="1">
    <location>
        <begin position="22"/>
        <end position="439"/>
    </location>
</feature>
<name>A0A844AY88_9BURK</name>
<dbReference type="InterPro" id="IPR056174">
    <property type="entry name" value="SpoVR_N"/>
</dbReference>
<gene>
    <name evidence="3" type="ORF">GHT07_01980</name>
</gene>
<evidence type="ECO:0000259" key="2">
    <source>
        <dbReference type="Pfam" id="PF24755"/>
    </source>
</evidence>
<dbReference type="InterPro" id="IPR057008">
    <property type="entry name" value="SpoVR-like_C"/>
</dbReference>
<dbReference type="RefSeq" id="WP_153583353.1">
    <property type="nucleotide sequence ID" value="NZ_WJBU01000001.1"/>
</dbReference>
<evidence type="ECO:0000313" key="3">
    <source>
        <dbReference type="EMBL" id="MRD46032.1"/>
    </source>
</evidence>
<feature type="domain" description="SpoVR-like C-terminal" evidence="2">
    <location>
        <begin position="443"/>
        <end position="496"/>
    </location>
</feature>
<keyword evidence="4" id="KW-1185">Reference proteome</keyword>
<dbReference type="Pfam" id="PF04293">
    <property type="entry name" value="SpoVR"/>
    <property type="match status" value="1"/>
</dbReference>
<dbReference type="Proteomes" id="UP000487350">
    <property type="component" value="Unassembled WGS sequence"/>
</dbReference>
<organism evidence="3 4">
    <name type="scientific">Caenimonas koreensis DSM 17982</name>
    <dbReference type="NCBI Taxonomy" id="1121255"/>
    <lineage>
        <taxon>Bacteria</taxon>
        <taxon>Pseudomonadati</taxon>
        <taxon>Pseudomonadota</taxon>
        <taxon>Betaproteobacteria</taxon>
        <taxon>Burkholderiales</taxon>
        <taxon>Comamonadaceae</taxon>
        <taxon>Caenimonas</taxon>
    </lineage>
</organism>
<dbReference type="PANTHER" id="PTHR30029">
    <property type="entry name" value="STAGE V SPORULATION PROTEIN R"/>
    <property type="match status" value="1"/>
</dbReference>
<dbReference type="NCBIfam" id="NF008737">
    <property type="entry name" value="PRK11767.1"/>
    <property type="match status" value="1"/>
</dbReference>
<dbReference type="Pfam" id="PF24755">
    <property type="entry name" value="SpoVR_C"/>
    <property type="match status" value="1"/>
</dbReference>